<dbReference type="Proteomes" id="UP001153069">
    <property type="component" value="Unassembled WGS sequence"/>
</dbReference>
<name>A0A9N8HWF2_9STRA</name>
<feature type="compositionally biased region" description="Low complexity" evidence="1">
    <location>
        <begin position="769"/>
        <end position="787"/>
    </location>
</feature>
<feature type="transmembrane region" description="Helical" evidence="2">
    <location>
        <begin position="180"/>
        <end position="204"/>
    </location>
</feature>
<feature type="region of interest" description="Disordered" evidence="1">
    <location>
        <begin position="662"/>
        <end position="686"/>
    </location>
</feature>
<feature type="region of interest" description="Disordered" evidence="1">
    <location>
        <begin position="479"/>
        <end position="502"/>
    </location>
</feature>
<evidence type="ECO:0000256" key="2">
    <source>
        <dbReference type="SAM" id="Phobius"/>
    </source>
</evidence>
<proteinExistence type="predicted"/>
<evidence type="ECO:0000313" key="3">
    <source>
        <dbReference type="EMBL" id="CAB9529808.1"/>
    </source>
</evidence>
<feature type="region of interest" description="Disordered" evidence="1">
    <location>
        <begin position="375"/>
        <end position="409"/>
    </location>
</feature>
<accession>A0A9N8HWF2</accession>
<reference evidence="3" key="1">
    <citation type="submission" date="2020-06" db="EMBL/GenBank/DDBJ databases">
        <authorList>
            <consortium name="Plant Systems Biology data submission"/>
        </authorList>
    </citation>
    <scope>NUCLEOTIDE SEQUENCE</scope>
    <source>
        <strain evidence="3">D6</strain>
    </source>
</reference>
<comment type="caution">
    <text evidence="3">The sequence shown here is derived from an EMBL/GenBank/DDBJ whole genome shotgun (WGS) entry which is preliminary data.</text>
</comment>
<evidence type="ECO:0000313" key="4">
    <source>
        <dbReference type="Proteomes" id="UP001153069"/>
    </source>
</evidence>
<keyword evidence="2" id="KW-0812">Transmembrane</keyword>
<feature type="region of interest" description="Disordered" evidence="1">
    <location>
        <begin position="1"/>
        <end position="95"/>
    </location>
</feature>
<sequence length="1009" mass="107405">MPMIDGDYAESYGLPTGSGTQEGGLLSSSASAEAVPGEKFMASKRGKKDKKKKSRSSSKQVSPPPSFHASMSNMSSKNSSSSTRSRSPVDFSKSTSSLDAFGSKYVLPPKQPEVQPETDALLTMNVDPNDPLAGGADDWKDEFEDEMDEIEMREEKRRNLEAFGEPTESSFSKNLRSCRVYAVPIFICILFVFGIVALVLFVVMGSKSDSSSKNLKVHQTVPVAPASLDLMCAAVTQGGNPNHFEIPALCQESCQKAECCWNPDGDYVCTSESKGNCPAYEKECGDWKEHLAAPKPDDTTTTGNRMSVPEFPAGLRSQCARTAFEVSDDCKLGCAEASCCWDDKETVVCSASTVHNCLNFKELCSFLNDPIHQDVDEEGGASFDNNSDGDNPVMEESGSATVTKPPTIPFPPAPSGLDVYCDPSEMEEVSLHICEDKCGQAECCWKTGVQSCVSTYPAQACHAYTQACGILNRLNTAPGQSHDVTSSEAPEGTESSNSNNVPAAPVDLATSCSQEKITDPDTGGQALISCEQTCLKASCCWQPNAANPCTGNARCSAYQEPCSVFKSLFDKPDEYNSNDVTLAPMVVTEVPDAPQSLAMNCNPDVLKTNVNNGKFIVECERECLMGACCWKENHPTTCPDAPQCSAYQEPCGQHLVDALLSLESGGGGGSSPAPPATTPAPTPRPPVIETNVPEAPSDLTMMCNKDVLNLEVSNGAFIVQCEKECLEAACCWKEGHATICPDAPQCSDYNEPCKEHLVPVLAAMENDNNKPTPSGNSNTNPSPSPNGISKVPGDMVLRCSVQNLSYNPDGRGLCEEVCNKAKCCWDSSTESCSNDANCVGYHICQNLQTTPPMESNNSGGTSNDPPSAPDNLKTICAAENIIAVQGLETCKVACEAADCCWSIGSDTCSSSSACATYKNECALMREELNLAGGGVGGGSGSTSTTNGEATQESIQQACDKDAQYYLRSRCEDQCVAGTCCIENTNCPATIDCAIYEPCKVLSGGRRLRG</sequence>
<keyword evidence="2" id="KW-0472">Membrane</keyword>
<gene>
    <name evidence="3" type="ORF">SEMRO_2631_G333170.1</name>
</gene>
<feature type="compositionally biased region" description="Pro residues" evidence="1">
    <location>
        <begin position="672"/>
        <end position="686"/>
    </location>
</feature>
<feature type="compositionally biased region" description="Polar residues" evidence="1">
    <location>
        <begin position="479"/>
        <end position="501"/>
    </location>
</feature>
<dbReference type="AlphaFoldDB" id="A0A9N8HWF2"/>
<feature type="region of interest" description="Disordered" evidence="1">
    <location>
        <begin position="765"/>
        <end position="787"/>
    </location>
</feature>
<keyword evidence="2" id="KW-1133">Transmembrane helix</keyword>
<dbReference type="EMBL" id="CAICTM010002629">
    <property type="protein sequence ID" value="CAB9529808.1"/>
    <property type="molecule type" value="Genomic_DNA"/>
</dbReference>
<evidence type="ECO:0000256" key="1">
    <source>
        <dbReference type="SAM" id="MobiDB-lite"/>
    </source>
</evidence>
<organism evidence="3 4">
    <name type="scientific">Seminavis robusta</name>
    <dbReference type="NCBI Taxonomy" id="568900"/>
    <lineage>
        <taxon>Eukaryota</taxon>
        <taxon>Sar</taxon>
        <taxon>Stramenopiles</taxon>
        <taxon>Ochrophyta</taxon>
        <taxon>Bacillariophyta</taxon>
        <taxon>Bacillariophyceae</taxon>
        <taxon>Bacillariophycidae</taxon>
        <taxon>Naviculales</taxon>
        <taxon>Naviculaceae</taxon>
        <taxon>Seminavis</taxon>
    </lineage>
</organism>
<feature type="compositionally biased region" description="Low complexity" evidence="1">
    <location>
        <begin position="70"/>
        <end position="86"/>
    </location>
</feature>
<protein>
    <submittedName>
        <fullName evidence="3">Uncharacterized protein</fullName>
    </submittedName>
</protein>
<keyword evidence="4" id="KW-1185">Reference proteome</keyword>
<feature type="compositionally biased region" description="Basic residues" evidence="1">
    <location>
        <begin position="42"/>
        <end position="56"/>
    </location>
</feature>
<feature type="compositionally biased region" description="Low complexity" evidence="1">
    <location>
        <begin position="23"/>
        <end position="34"/>
    </location>
</feature>